<evidence type="ECO:0000313" key="2">
    <source>
        <dbReference type="EMBL" id="XBG62633.1"/>
    </source>
</evidence>
<dbReference type="EMBL" id="CP157199">
    <property type="protein sequence ID" value="XBG62633.1"/>
    <property type="molecule type" value="Genomic_DNA"/>
</dbReference>
<protein>
    <submittedName>
        <fullName evidence="2">DUF1835 domain-containing protein</fullName>
    </submittedName>
</protein>
<gene>
    <name evidence="2" type="ORF">ABGB03_06905</name>
</gene>
<name>A0AAU7BWV9_9FLAO</name>
<organism evidence="2">
    <name type="scientific">Pontimicrobium sp. SW4</name>
    <dbReference type="NCBI Taxonomy" id="3153519"/>
    <lineage>
        <taxon>Bacteria</taxon>
        <taxon>Pseudomonadati</taxon>
        <taxon>Bacteroidota</taxon>
        <taxon>Flavobacteriia</taxon>
        <taxon>Flavobacteriales</taxon>
        <taxon>Flavobacteriaceae</taxon>
        <taxon>Pontimicrobium</taxon>
    </lineage>
</organism>
<reference evidence="2" key="1">
    <citation type="submission" date="2024-05" db="EMBL/GenBank/DDBJ databases">
        <title>Pontimicrobium maritimus sp. nov., isolated form sea water.</title>
        <authorList>
            <person name="Muhammad N."/>
            <person name="Vuong T.Q."/>
            <person name="Han H.L."/>
            <person name="Kim S.-G."/>
        </authorList>
    </citation>
    <scope>NUCLEOTIDE SEQUENCE</scope>
    <source>
        <strain evidence="2">SW4</strain>
    </source>
</reference>
<proteinExistence type="predicted"/>
<accession>A0AAU7BWV9</accession>
<dbReference type="RefSeq" id="WP_347925992.1">
    <property type="nucleotide sequence ID" value="NZ_CP157199.1"/>
</dbReference>
<feature type="domain" description="DUF1835" evidence="1">
    <location>
        <begin position="7"/>
        <end position="112"/>
    </location>
</feature>
<evidence type="ECO:0000259" key="1">
    <source>
        <dbReference type="Pfam" id="PF08874"/>
    </source>
</evidence>
<dbReference type="AlphaFoldDB" id="A0AAU7BWV9"/>
<dbReference type="Pfam" id="PF08874">
    <property type="entry name" value="DUF1835"/>
    <property type="match status" value="1"/>
</dbReference>
<sequence length="313" mass="36820">MAKSILHITNGSSLTSYLKELNFSGDFMTWHEMLCEGPTVEQIDTLDFIKTRRAFLNKFYNIDIDEYQFHSELEILDDVKKYSEIILWFEYDLFCHINLLAVISLLQQKQVTLPLFLVCSGRIKGEQDFKGLGELNENQLINHYENKTELKTSDIELASSIWEIYCKNDHNLLKPYILKSSSFKYLNSCLKAHLKRFPNSRNGLDRLEEHILEITRDNNIKSKHHLLGYVLNYQGYYGYGDIQINRMINNLDIFFNVTDERVELNRKGHEALLNQHNFSSEIHNDIQFGGAKRLEYQFNKKQNKLIKTVYNAN</sequence>
<dbReference type="InterPro" id="IPR014973">
    <property type="entry name" value="DUF1835"/>
</dbReference>